<accession>A0A0F9K7A8</accession>
<dbReference type="EMBL" id="LAZR01008556">
    <property type="protein sequence ID" value="KKM78024.1"/>
    <property type="molecule type" value="Genomic_DNA"/>
</dbReference>
<comment type="caution">
    <text evidence="1">The sequence shown here is derived from an EMBL/GenBank/DDBJ whole genome shotgun (WGS) entry which is preliminary data.</text>
</comment>
<evidence type="ECO:0000313" key="1">
    <source>
        <dbReference type="EMBL" id="KKM78024.1"/>
    </source>
</evidence>
<proteinExistence type="predicted"/>
<sequence>MSFGPKMEGPNTSECPRCSAVAWTMTSDALTGSSYMECKECGHWLLLGRGYIAGGGLLLNRPNVVGSWGSFSVRSEHVSRWTGP</sequence>
<name>A0A0F9K7A8_9ZZZZ</name>
<gene>
    <name evidence="1" type="ORF">LCGC14_1364150</name>
</gene>
<dbReference type="AlphaFoldDB" id="A0A0F9K7A8"/>
<organism evidence="1">
    <name type="scientific">marine sediment metagenome</name>
    <dbReference type="NCBI Taxonomy" id="412755"/>
    <lineage>
        <taxon>unclassified sequences</taxon>
        <taxon>metagenomes</taxon>
        <taxon>ecological metagenomes</taxon>
    </lineage>
</organism>
<reference evidence="1" key="1">
    <citation type="journal article" date="2015" name="Nature">
        <title>Complex archaea that bridge the gap between prokaryotes and eukaryotes.</title>
        <authorList>
            <person name="Spang A."/>
            <person name="Saw J.H."/>
            <person name="Jorgensen S.L."/>
            <person name="Zaremba-Niedzwiedzka K."/>
            <person name="Martijn J."/>
            <person name="Lind A.E."/>
            <person name="van Eijk R."/>
            <person name="Schleper C."/>
            <person name="Guy L."/>
            <person name="Ettema T.J."/>
        </authorList>
    </citation>
    <scope>NUCLEOTIDE SEQUENCE</scope>
</reference>
<protein>
    <submittedName>
        <fullName evidence="1">Uncharacterized protein</fullName>
    </submittedName>
</protein>